<dbReference type="Proteomes" id="UP001064048">
    <property type="component" value="Chromosome 14"/>
</dbReference>
<gene>
    <name evidence="1" type="ORF">MSG28_008797</name>
</gene>
<protein>
    <submittedName>
        <fullName evidence="1">Uncharacterized protein</fullName>
    </submittedName>
</protein>
<keyword evidence="2" id="KW-1185">Reference proteome</keyword>
<accession>A0ACC0J848</accession>
<evidence type="ECO:0000313" key="1">
    <source>
        <dbReference type="EMBL" id="KAI8420256.1"/>
    </source>
</evidence>
<comment type="caution">
    <text evidence="1">The sequence shown here is derived from an EMBL/GenBank/DDBJ whole genome shotgun (WGS) entry which is preliminary data.</text>
</comment>
<proteinExistence type="predicted"/>
<sequence length="88" mass="9160">MFSTDFKNEGGSQFGLKSVPQHELVGVIKAKHIGEILVTLMLLVAMATAEDTTTTVDASTTPATTNDTAPADAAALDTTDPTDINPAR</sequence>
<name>A0ACC0J848_CHOFU</name>
<evidence type="ECO:0000313" key="2">
    <source>
        <dbReference type="Proteomes" id="UP001064048"/>
    </source>
</evidence>
<dbReference type="EMBL" id="CM046114">
    <property type="protein sequence ID" value="KAI8420256.1"/>
    <property type="molecule type" value="Genomic_DNA"/>
</dbReference>
<reference evidence="1 2" key="1">
    <citation type="journal article" date="2022" name="Genome Biol. Evol.">
        <title>The Spruce Budworm Genome: Reconstructing the Evolutionary History of Antifreeze Proteins.</title>
        <authorList>
            <person name="Beliveau C."/>
            <person name="Gagne P."/>
            <person name="Picq S."/>
            <person name="Vernygora O."/>
            <person name="Keeling C.I."/>
            <person name="Pinkney K."/>
            <person name="Doucet D."/>
            <person name="Wen F."/>
            <person name="Johnston J.S."/>
            <person name="Maaroufi H."/>
            <person name="Boyle B."/>
            <person name="Laroche J."/>
            <person name="Dewar K."/>
            <person name="Juretic N."/>
            <person name="Blackburn G."/>
            <person name="Nisole A."/>
            <person name="Brunet B."/>
            <person name="Brandao M."/>
            <person name="Lumley L."/>
            <person name="Duan J."/>
            <person name="Quan G."/>
            <person name="Lucarotti C.J."/>
            <person name="Roe A.D."/>
            <person name="Sperling F.A.H."/>
            <person name="Levesque R.C."/>
            <person name="Cusson M."/>
        </authorList>
    </citation>
    <scope>NUCLEOTIDE SEQUENCE [LARGE SCALE GENOMIC DNA]</scope>
    <source>
        <strain evidence="1">Glfc:IPQL:Cfum</strain>
    </source>
</reference>
<organism evidence="1 2">
    <name type="scientific">Choristoneura fumiferana</name>
    <name type="common">Spruce budworm moth</name>
    <name type="synonym">Archips fumiferana</name>
    <dbReference type="NCBI Taxonomy" id="7141"/>
    <lineage>
        <taxon>Eukaryota</taxon>
        <taxon>Metazoa</taxon>
        <taxon>Ecdysozoa</taxon>
        <taxon>Arthropoda</taxon>
        <taxon>Hexapoda</taxon>
        <taxon>Insecta</taxon>
        <taxon>Pterygota</taxon>
        <taxon>Neoptera</taxon>
        <taxon>Endopterygota</taxon>
        <taxon>Lepidoptera</taxon>
        <taxon>Glossata</taxon>
        <taxon>Ditrysia</taxon>
        <taxon>Tortricoidea</taxon>
        <taxon>Tortricidae</taxon>
        <taxon>Tortricinae</taxon>
        <taxon>Choristoneura</taxon>
    </lineage>
</organism>